<dbReference type="EMBL" id="FPHB01000041">
    <property type="protein sequence ID" value="SFV57862.1"/>
    <property type="molecule type" value="Genomic_DNA"/>
</dbReference>
<name>A0A1W1BWN7_9ZZZZ</name>
<accession>A0A1W1BWN7</accession>
<dbReference type="AlphaFoldDB" id="A0A1W1BWN7"/>
<evidence type="ECO:0000313" key="1">
    <source>
        <dbReference type="EMBL" id="SFV57862.1"/>
    </source>
</evidence>
<gene>
    <name evidence="1" type="ORF">MNB_SM-7-1425</name>
</gene>
<protein>
    <submittedName>
        <fullName evidence="1">Uncharacterized protein</fullName>
    </submittedName>
</protein>
<sequence>MFLPTVQRFIEFGYIKNDTLFVVLSHNAGKQELDNNIKMIKDLLKSIKIAECEGVRFSTIKAFVTNRPRRKREPKRVSVPFYKERSSGEFDIEVIKDEELRKIAKEIQEIIKHNEQRAT</sequence>
<reference evidence="1" key="1">
    <citation type="submission" date="2016-10" db="EMBL/GenBank/DDBJ databases">
        <authorList>
            <person name="de Groot N.N."/>
        </authorList>
    </citation>
    <scope>NUCLEOTIDE SEQUENCE</scope>
</reference>
<proteinExistence type="predicted"/>
<organism evidence="1">
    <name type="scientific">hydrothermal vent metagenome</name>
    <dbReference type="NCBI Taxonomy" id="652676"/>
    <lineage>
        <taxon>unclassified sequences</taxon>
        <taxon>metagenomes</taxon>
        <taxon>ecological metagenomes</taxon>
    </lineage>
</organism>